<dbReference type="InterPro" id="IPR025731">
    <property type="entry name" value="YecR-like"/>
</dbReference>
<dbReference type="Proteomes" id="UP000037315">
    <property type="component" value="Unassembled WGS sequence"/>
</dbReference>
<dbReference type="STRING" id="1121863.GCA_000621185_03211"/>
<protein>
    <submittedName>
        <fullName evidence="1">Outer membrane lipoprotein</fullName>
    </submittedName>
</protein>
<keyword evidence="1" id="KW-0449">Lipoprotein</keyword>
<evidence type="ECO:0000313" key="1">
    <source>
        <dbReference type="EMBL" id="KMV34173.1"/>
    </source>
</evidence>
<dbReference type="OrthoDB" id="8607336at2"/>
<dbReference type="PATRIC" id="fig|1656095.3.peg.2527"/>
<organism evidence="1 2">
    <name type="scientific">Franconibacter pulveris</name>
    <dbReference type="NCBI Taxonomy" id="435910"/>
    <lineage>
        <taxon>Bacteria</taxon>
        <taxon>Pseudomonadati</taxon>
        <taxon>Pseudomonadota</taxon>
        <taxon>Gammaproteobacteria</taxon>
        <taxon>Enterobacterales</taxon>
        <taxon>Enterobacteriaceae</taxon>
        <taxon>Franconibacter</taxon>
    </lineage>
</organism>
<dbReference type="Pfam" id="PF13992">
    <property type="entry name" value="YecR"/>
    <property type="match status" value="1"/>
</dbReference>
<sequence>MNTPGTDMRNMILLAALLLAGCTITKNPEVVGGNKLTGMVRLGFNDPALFNAKADPYLAQGTATRQCQEWGFATAENYGQPIKTCSVISGTQCLNESVILEYQCRGFAVPQNAGW</sequence>
<comment type="caution">
    <text evidence="1">The sequence shown here is derived from an EMBL/GenBank/DDBJ whole genome shotgun (WGS) entry which is preliminary data.</text>
</comment>
<evidence type="ECO:0000313" key="2">
    <source>
        <dbReference type="Proteomes" id="UP000037315"/>
    </source>
</evidence>
<accession>A0A0J8VL57</accession>
<gene>
    <name evidence="1" type="ORF">ACH50_12210</name>
</gene>
<dbReference type="AlphaFoldDB" id="A0A0J8VL57"/>
<dbReference type="EMBL" id="LFEJ01000015">
    <property type="protein sequence ID" value="KMV34173.1"/>
    <property type="molecule type" value="Genomic_DNA"/>
</dbReference>
<name>A0A0J8VL57_9ENTR</name>
<reference evidence="1 2" key="1">
    <citation type="submission" date="2015-06" db="EMBL/GenBank/DDBJ databases">
        <title>Genome sequencing of Cronobacter sp. strain DJ34 isolated from petroleum contaminated sludge of Duliajan Oil Fields, Assam, India.</title>
        <authorList>
            <person name="Pal S."/>
            <person name="Banerjee T.D."/>
            <person name="Roy A."/>
            <person name="Sar P."/>
            <person name="Kazy S.K."/>
        </authorList>
    </citation>
    <scope>NUCLEOTIDE SEQUENCE [LARGE SCALE GENOMIC DNA]</scope>
    <source>
        <strain evidence="1 2">DJ34</strain>
    </source>
</reference>
<keyword evidence="2" id="KW-1185">Reference proteome</keyword>
<proteinExistence type="predicted"/>
<dbReference type="RefSeq" id="WP_048888056.1">
    <property type="nucleotide sequence ID" value="NZ_LFEJ01000015.1"/>
</dbReference>